<evidence type="ECO:0000256" key="4">
    <source>
        <dbReference type="ARBA" id="ARBA00022729"/>
    </source>
</evidence>
<dbReference type="OrthoDB" id="9764953at2"/>
<evidence type="ECO:0000313" key="9">
    <source>
        <dbReference type="EMBL" id="ANU64545.2"/>
    </source>
</evidence>
<dbReference type="InterPro" id="IPR029058">
    <property type="entry name" value="AB_hydrolase_fold"/>
</dbReference>
<keyword evidence="5" id="KW-0378">Hydrolase</keyword>
<dbReference type="STRING" id="1796646.A4V02_12985"/>
<dbReference type="Proteomes" id="UP000186351">
    <property type="component" value="Chromosome"/>
</dbReference>
<dbReference type="GeneID" id="65537790"/>
<evidence type="ECO:0000256" key="8">
    <source>
        <dbReference type="SAM" id="SignalP"/>
    </source>
</evidence>
<dbReference type="SUPFAM" id="SSF53474">
    <property type="entry name" value="alpha/beta-Hydrolases"/>
    <property type="match status" value="1"/>
</dbReference>
<evidence type="ECO:0000256" key="3">
    <source>
        <dbReference type="ARBA" id="ARBA00022651"/>
    </source>
</evidence>
<accession>A0A1B1SCQ8</accession>
<dbReference type="InterPro" id="IPR000801">
    <property type="entry name" value="Esterase-like"/>
</dbReference>
<sequence length="286" mass="31552">MNRFVYLLAAVGLFTLSAKAQILPAYSMEYGDTLRTYSMFIPEGIGKNAPLIVYTHGYSTKPANRVRRDLNEAAAEYGFVVCYPDGAPDSRGKDGWNVGYPSQHTMTVDENDFFAKLLDEVCGRFGVSRSNVFLAGMSNGGDLCYQMAYTRPDLFKAYASVAGLTFEHVYHNEHLTIPVPFLEIHGTADKISMWQGDHANAGGWGPYIPVLLAVAAVAANNRCTTMTTDTIPSRSERLVTRYTYSGAPSGADAVLYRIEGGAHRWGTADVNTSDIICRFFSRYLDR</sequence>
<organism evidence="9 10">
    <name type="scientific">Muribaculum intestinale</name>
    <dbReference type="NCBI Taxonomy" id="1796646"/>
    <lineage>
        <taxon>Bacteria</taxon>
        <taxon>Pseudomonadati</taxon>
        <taxon>Bacteroidota</taxon>
        <taxon>Bacteroidia</taxon>
        <taxon>Bacteroidales</taxon>
        <taxon>Muribaculaceae</taxon>
        <taxon>Muribaculum</taxon>
    </lineage>
</organism>
<evidence type="ECO:0000256" key="2">
    <source>
        <dbReference type="ARBA" id="ARBA00022525"/>
    </source>
</evidence>
<keyword evidence="3" id="KW-0858">Xylan degradation</keyword>
<feature type="signal peptide" evidence="8">
    <location>
        <begin position="1"/>
        <end position="20"/>
    </location>
</feature>
<keyword evidence="2" id="KW-0964">Secreted</keyword>
<dbReference type="PANTHER" id="PTHR38050:SF2">
    <property type="entry name" value="FERULOYL ESTERASE C-RELATED"/>
    <property type="match status" value="1"/>
</dbReference>
<dbReference type="RefSeq" id="WP_084274151.1">
    <property type="nucleotide sequence ID" value="NZ_CAJTAP010000020.1"/>
</dbReference>
<evidence type="ECO:0008006" key="11">
    <source>
        <dbReference type="Google" id="ProtNLM"/>
    </source>
</evidence>
<gene>
    <name evidence="9" type="ORF">A4V02_12985</name>
</gene>
<keyword evidence="7" id="KW-0624">Polysaccharide degradation</keyword>
<evidence type="ECO:0000256" key="5">
    <source>
        <dbReference type="ARBA" id="ARBA00022801"/>
    </source>
</evidence>
<evidence type="ECO:0000313" key="10">
    <source>
        <dbReference type="Proteomes" id="UP000186351"/>
    </source>
</evidence>
<keyword evidence="6" id="KW-0119">Carbohydrate metabolism</keyword>
<proteinExistence type="predicted"/>
<evidence type="ECO:0000256" key="7">
    <source>
        <dbReference type="ARBA" id="ARBA00023326"/>
    </source>
</evidence>
<protein>
    <recommendedName>
        <fullName evidence="11">Esterase</fullName>
    </recommendedName>
</protein>
<dbReference type="AlphaFoldDB" id="A0A1B1SCQ8"/>
<reference evidence="10" key="1">
    <citation type="submission" date="2016-04" db="EMBL/GenBank/DDBJ databases">
        <title>Complete Genome Sequences of Twelve Strains of a Stable Defined Moderately Diverse Mouse Microbiota 2 (sDMDMm2).</title>
        <authorList>
            <person name="Uchimura Y."/>
            <person name="Wyss M."/>
            <person name="Brugiroux S."/>
            <person name="Limenitakis J.P."/>
            <person name="Stecher B."/>
            <person name="McCoy K.D."/>
            <person name="Macpherson A.J."/>
        </authorList>
    </citation>
    <scope>NUCLEOTIDE SEQUENCE [LARGE SCALE GENOMIC DNA]</scope>
    <source>
        <strain evidence="10">YL27</strain>
    </source>
</reference>
<dbReference type="PANTHER" id="PTHR38050">
    <property type="match status" value="1"/>
</dbReference>
<keyword evidence="4 8" id="KW-0732">Signal</keyword>
<dbReference type="KEGG" id="pary:A4V02_12985"/>
<name>A0A1B1SCQ8_9BACT</name>
<dbReference type="GO" id="GO:0030600">
    <property type="term" value="F:feruloyl esterase activity"/>
    <property type="evidence" value="ECO:0007669"/>
    <property type="project" value="InterPro"/>
</dbReference>
<dbReference type="GO" id="GO:0005576">
    <property type="term" value="C:extracellular region"/>
    <property type="evidence" value="ECO:0007669"/>
    <property type="project" value="UniProtKB-SubCell"/>
</dbReference>
<feature type="chain" id="PRO_5012204446" description="Esterase" evidence="8">
    <location>
        <begin position="21"/>
        <end position="286"/>
    </location>
</feature>
<keyword evidence="10" id="KW-1185">Reference proteome</keyword>
<evidence type="ECO:0000256" key="6">
    <source>
        <dbReference type="ARBA" id="ARBA00023277"/>
    </source>
</evidence>
<dbReference type="Gene3D" id="3.40.50.1820">
    <property type="entry name" value="alpha/beta hydrolase"/>
    <property type="match status" value="1"/>
</dbReference>
<dbReference type="GO" id="GO:0045493">
    <property type="term" value="P:xylan catabolic process"/>
    <property type="evidence" value="ECO:0007669"/>
    <property type="project" value="UniProtKB-KW"/>
</dbReference>
<evidence type="ECO:0000256" key="1">
    <source>
        <dbReference type="ARBA" id="ARBA00004613"/>
    </source>
</evidence>
<comment type="subcellular location">
    <subcellularLocation>
        <location evidence="1">Secreted</location>
    </subcellularLocation>
</comment>
<dbReference type="EMBL" id="CP015402">
    <property type="protein sequence ID" value="ANU64545.2"/>
    <property type="molecule type" value="Genomic_DNA"/>
</dbReference>
<accession>A0A1Z2XFY7</accession>
<dbReference type="Pfam" id="PF00756">
    <property type="entry name" value="Esterase"/>
    <property type="match status" value="1"/>
</dbReference>
<dbReference type="InterPro" id="IPR043595">
    <property type="entry name" value="FaeB/C/D"/>
</dbReference>